<keyword evidence="3" id="KW-1185">Reference proteome</keyword>
<reference evidence="2 3" key="1">
    <citation type="journal article" date="2014" name="PLoS ONE">
        <title>De novo Genome Assembly of the Fungal Plant Pathogen Pyrenophora semeniperda.</title>
        <authorList>
            <person name="Soliai M.M."/>
            <person name="Meyer S.E."/>
            <person name="Udall J.A."/>
            <person name="Elzinga D.E."/>
            <person name="Hermansen R.A."/>
            <person name="Bodily P.M."/>
            <person name="Hart A.A."/>
            <person name="Coleman C.E."/>
        </authorList>
    </citation>
    <scope>NUCLEOTIDE SEQUENCE [LARGE SCALE GENOMIC DNA]</scope>
    <source>
        <strain evidence="2 3">CCB06</strain>
        <tissue evidence="2">Mycelium</tissue>
    </source>
</reference>
<dbReference type="SUPFAM" id="SSF51197">
    <property type="entry name" value="Clavaminate synthase-like"/>
    <property type="match status" value="2"/>
</dbReference>
<dbReference type="GO" id="GO:0051213">
    <property type="term" value="F:dioxygenase activity"/>
    <property type="evidence" value="ECO:0007669"/>
    <property type="project" value="UniProtKB-KW"/>
</dbReference>
<proteinExistence type="predicted"/>
<gene>
    <name evidence="2" type="ORF">GMOD_00006959</name>
</gene>
<dbReference type="EMBL" id="KE747829">
    <property type="protein sequence ID" value="RMZ71975.1"/>
    <property type="molecule type" value="Genomic_DNA"/>
</dbReference>
<dbReference type="Gene3D" id="2.60.120.620">
    <property type="entry name" value="q2cbj1_9rhob like domain"/>
    <property type="match status" value="2"/>
</dbReference>
<feature type="region of interest" description="Disordered" evidence="1">
    <location>
        <begin position="336"/>
        <end position="357"/>
    </location>
</feature>
<dbReference type="Pfam" id="PF05721">
    <property type="entry name" value="PhyH"/>
    <property type="match status" value="1"/>
</dbReference>
<evidence type="ECO:0000256" key="1">
    <source>
        <dbReference type="SAM" id="MobiDB-lite"/>
    </source>
</evidence>
<organism evidence="2 3">
    <name type="scientific">Pyrenophora seminiperda CCB06</name>
    <dbReference type="NCBI Taxonomy" id="1302712"/>
    <lineage>
        <taxon>Eukaryota</taxon>
        <taxon>Fungi</taxon>
        <taxon>Dikarya</taxon>
        <taxon>Ascomycota</taxon>
        <taxon>Pezizomycotina</taxon>
        <taxon>Dothideomycetes</taxon>
        <taxon>Pleosporomycetidae</taxon>
        <taxon>Pleosporales</taxon>
        <taxon>Pleosporineae</taxon>
        <taxon>Pleosporaceae</taxon>
        <taxon>Pyrenophora</taxon>
    </lineage>
</organism>
<dbReference type="InterPro" id="IPR008775">
    <property type="entry name" value="Phytyl_CoA_dOase-like"/>
</dbReference>
<dbReference type="Proteomes" id="UP000265663">
    <property type="component" value="Unassembled WGS sequence"/>
</dbReference>
<accession>A0A3M7MBT9</accession>
<keyword evidence="2" id="KW-0560">Oxidoreductase</keyword>
<name>A0A3M7MBT9_9PLEO</name>
<dbReference type="PANTHER" id="PTHR31630:SF7">
    <property type="entry name" value="PHYTANOYL-COA DIOXYGENASE"/>
    <property type="match status" value="1"/>
</dbReference>
<evidence type="ECO:0000313" key="3">
    <source>
        <dbReference type="Proteomes" id="UP000265663"/>
    </source>
</evidence>
<dbReference type="AlphaFoldDB" id="A0A3M7MBT9"/>
<evidence type="ECO:0000313" key="2">
    <source>
        <dbReference type="EMBL" id="RMZ71975.1"/>
    </source>
</evidence>
<sequence length="706" mass="80318">MYNIDSGNRIYQFRGGNLSLPTIKFYETQFNSRDTSPNMIQTTTQTTPVTLKAVGGGAMKIDGTETNYGDWRDDLARDGYAVVKGAIPKERAEDYADRMYTWLEGFNLGFDRNDLSTVHKDHLPSINEKGMCLNYAVTHEDFAWGVRGEPGVVGAFEKIYDDKELIVSFDAINFTFPNRTDIEPNKPWPHQDQDPAKPGFRCMQGLVNLLPNGPEDGGLIVCPGGHLISDEFHKAMADEPRIPAWTPEWFGFTENGMKWLEEKGLKWVKVCAEPGDLLLWDSRTPHYNLGSKTNQPRFAVYTCYMPVSHATQEDLVRKKDAYERFVGTTHWPNARHTGSNVAKRNGEDDPHNRFEPVNKPVLDERTFKLTGIPYIKEGKRNLGRRSPTTRVIEKKIWGVCALPVFFGDVRYALNLFWYGGEGEAEVHHKVAFLVALAQDDKDVEVVVADSGVDLIQHDGKTTYNDWRDEFHRYGCCVIKSVISPARAEYYKSKQLAWLQSFNLGFDPNDETTWTSDHLPVSFKGGMYFGYASTHEKFVWEARTEPGVVDVFTKLWGTPELLVSFDGMNITLPRQKDLTWSPWPHCDQNENRKGMQCVQGLLNYQPNGPQDGGLILMKGSSKLFDEFFAEQRYICMTPRKFAKEEDVKLKAELFQNFQGTTHWPHCNIHKAGPPLRNGVLCPKNRTEPLEKPVVTEQVLRLAGVKAY</sequence>
<dbReference type="OrthoDB" id="445007at2759"/>
<protein>
    <submittedName>
        <fullName evidence="2">Phytanoyl-dioxygenase</fullName>
    </submittedName>
</protein>
<dbReference type="PANTHER" id="PTHR31630">
    <property type="entry name" value="PHYTANOYL-COA DIOXYGENASE-RELATED-RELATED"/>
    <property type="match status" value="1"/>
</dbReference>
<feature type="compositionally biased region" description="Basic and acidic residues" evidence="1">
    <location>
        <begin position="344"/>
        <end position="357"/>
    </location>
</feature>
<keyword evidence="2" id="KW-0223">Dioxygenase</keyword>